<accession>A0A8H5C0Q1</accession>
<sequence>MPPRESLQLQLDDVVDAQGRATIPEINVATDYRDKDRNVTPWESSSTTPPSPPPKGPRTFAQKLSLSSLRQGSQASLTYLRQGSQTTLVNYSSRSSESHSIYSDETHFNMVPHPVPDDPLLSPDTSPKREIRKAKSSLNLIPKSSMFSISKKRSKSHLRPDSDDAEHPSLLPIPPPLPDYKSFLPLKPASPLILLCSEN</sequence>
<dbReference type="AlphaFoldDB" id="A0A8H5C0Q1"/>
<reference evidence="2 3" key="1">
    <citation type="journal article" date="2020" name="ISME J.">
        <title>Uncovering the hidden diversity of litter-decomposition mechanisms in mushroom-forming fungi.</title>
        <authorList>
            <person name="Floudas D."/>
            <person name="Bentzer J."/>
            <person name="Ahren D."/>
            <person name="Johansson T."/>
            <person name="Persson P."/>
            <person name="Tunlid A."/>
        </authorList>
    </citation>
    <scope>NUCLEOTIDE SEQUENCE [LARGE SCALE GENOMIC DNA]</scope>
    <source>
        <strain evidence="2 3">CBS 291.85</strain>
    </source>
</reference>
<feature type="compositionally biased region" description="Low complexity" evidence="1">
    <location>
        <begin position="92"/>
        <end position="101"/>
    </location>
</feature>
<gene>
    <name evidence="2" type="ORF">D9758_015184</name>
</gene>
<feature type="region of interest" description="Disordered" evidence="1">
    <location>
        <begin position="26"/>
        <end position="60"/>
    </location>
</feature>
<dbReference type="EMBL" id="JAACJM010000293">
    <property type="protein sequence ID" value="KAF5333020.1"/>
    <property type="molecule type" value="Genomic_DNA"/>
</dbReference>
<evidence type="ECO:0000313" key="2">
    <source>
        <dbReference type="EMBL" id="KAF5333020.1"/>
    </source>
</evidence>
<feature type="compositionally biased region" description="Basic and acidic residues" evidence="1">
    <location>
        <begin position="158"/>
        <end position="167"/>
    </location>
</feature>
<organism evidence="2 3">
    <name type="scientific">Tetrapyrgos nigripes</name>
    <dbReference type="NCBI Taxonomy" id="182062"/>
    <lineage>
        <taxon>Eukaryota</taxon>
        <taxon>Fungi</taxon>
        <taxon>Dikarya</taxon>
        <taxon>Basidiomycota</taxon>
        <taxon>Agaricomycotina</taxon>
        <taxon>Agaricomycetes</taxon>
        <taxon>Agaricomycetidae</taxon>
        <taxon>Agaricales</taxon>
        <taxon>Marasmiineae</taxon>
        <taxon>Marasmiaceae</taxon>
        <taxon>Tetrapyrgos</taxon>
    </lineage>
</organism>
<protein>
    <submittedName>
        <fullName evidence="2">Uncharacterized protein</fullName>
    </submittedName>
</protein>
<dbReference type="Proteomes" id="UP000559256">
    <property type="component" value="Unassembled WGS sequence"/>
</dbReference>
<evidence type="ECO:0000256" key="1">
    <source>
        <dbReference type="SAM" id="MobiDB-lite"/>
    </source>
</evidence>
<keyword evidence="3" id="KW-1185">Reference proteome</keyword>
<evidence type="ECO:0000313" key="3">
    <source>
        <dbReference type="Proteomes" id="UP000559256"/>
    </source>
</evidence>
<feature type="region of interest" description="Disordered" evidence="1">
    <location>
        <begin position="83"/>
        <end position="174"/>
    </location>
</feature>
<comment type="caution">
    <text evidence="2">The sequence shown here is derived from an EMBL/GenBank/DDBJ whole genome shotgun (WGS) entry which is preliminary data.</text>
</comment>
<proteinExistence type="predicted"/>
<name>A0A8H5C0Q1_9AGAR</name>